<evidence type="ECO:0000256" key="6">
    <source>
        <dbReference type="SAM" id="Phobius"/>
    </source>
</evidence>
<reference evidence="7 8" key="1">
    <citation type="submission" date="2019-06" db="EMBL/GenBank/DDBJ databases">
        <title>Genome sequence of Litorilinea aerophila BAA-2444.</title>
        <authorList>
            <person name="Maclea K.S."/>
            <person name="Maurais E.G."/>
            <person name="Iannazzi L.C."/>
        </authorList>
    </citation>
    <scope>NUCLEOTIDE SEQUENCE [LARGE SCALE GENOMIC DNA]</scope>
    <source>
        <strain evidence="7 8">ATCC BAA-2444</strain>
    </source>
</reference>
<dbReference type="RefSeq" id="WP_141608433.1">
    <property type="nucleotide sequence ID" value="NZ_VIGC02000002.1"/>
</dbReference>
<proteinExistence type="predicted"/>
<evidence type="ECO:0000256" key="3">
    <source>
        <dbReference type="ARBA" id="ARBA00022692"/>
    </source>
</evidence>
<feature type="transmembrane region" description="Helical" evidence="6">
    <location>
        <begin position="158"/>
        <end position="178"/>
    </location>
</feature>
<dbReference type="Pfam" id="PF02653">
    <property type="entry name" value="BPD_transp_2"/>
    <property type="match status" value="1"/>
</dbReference>
<feature type="transmembrane region" description="Helical" evidence="6">
    <location>
        <begin position="12"/>
        <end position="34"/>
    </location>
</feature>
<evidence type="ECO:0000256" key="2">
    <source>
        <dbReference type="ARBA" id="ARBA00022475"/>
    </source>
</evidence>
<dbReference type="GO" id="GO:0022857">
    <property type="term" value="F:transmembrane transporter activity"/>
    <property type="evidence" value="ECO:0007669"/>
    <property type="project" value="InterPro"/>
</dbReference>
<dbReference type="GO" id="GO:0005886">
    <property type="term" value="C:plasma membrane"/>
    <property type="evidence" value="ECO:0007669"/>
    <property type="project" value="UniProtKB-SubCell"/>
</dbReference>
<accession>A0A540VLZ1</accession>
<gene>
    <name evidence="7" type="ORF">FKZ61_02215</name>
</gene>
<dbReference type="AlphaFoldDB" id="A0A540VLZ1"/>
<feature type="transmembrane region" description="Helical" evidence="6">
    <location>
        <begin position="91"/>
        <end position="113"/>
    </location>
</feature>
<evidence type="ECO:0000313" key="8">
    <source>
        <dbReference type="Proteomes" id="UP000317371"/>
    </source>
</evidence>
<keyword evidence="3 6" id="KW-0812">Transmembrane</keyword>
<evidence type="ECO:0000256" key="1">
    <source>
        <dbReference type="ARBA" id="ARBA00004651"/>
    </source>
</evidence>
<keyword evidence="4 6" id="KW-1133">Transmembrane helix</keyword>
<comment type="subcellular location">
    <subcellularLocation>
        <location evidence="1">Cell membrane</location>
        <topology evidence="1">Multi-pass membrane protein</topology>
    </subcellularLocation>
</comment>
<organism evidence="7 8">
    <name type="scientific">Litorilinea aerophila</name>
    <dbReference type="NCBI Taxonomy" id="1204385"/>
    <lineage>
        <taxon>Bacteria</taxon>
        <taxon>Bacillati</taxon>
        <taxon>Chloroflexota</taxon>
        <taxon>Caldilineae</taxon>
        <taxon>Caldilineales</taxon>
        <taxon>Caldilineaceae</taxon>
        <taxon>Litorilinea</taxon>
    </lineage>
</organism>
<keyword evidence="8" id="KW-1185">Reference proteome</keyword>
<keyword evidence="2" id="KW-1003">Cell membrane</keyword>
<evidence type="ECO:0000256" key="4">
    <source>
        <dbReference type="ARBA" id="ARBA00022989"/>
    </source>
</evidence>
<dbReference type="Proteomes" id="UP000317371">
    <property type="component" value="Unassembled WGS sequence"/>
</dbReference>
<dbReference type="EMBL" id="VIGC01000002">
    <property type="protein sequence ID" value="TQE97706.1"/>
    <property type="molecule type" value="Genomic_DNA"/>
</dbReference>
<comment type="caution">
    <text evidence="7">The sequence shown here is derived from an EMBL/GenBank/DDBJ whole genome shotgun (WGS) entry which is preliminary data.</text>
</comment>
<name>A0A540VLZ1_9CHLR</name>
<evidence type="ECO:0000313" key="7">
    <source>
        <dbReference type="EMBL" id="TQE97706.1"/>
    </source>
</evidence>
<dbReference type="CDD" id="cd06579">
    <property type="entry name" value="TM_PBP1_transp_AraH_like"/>
    <property type="match status" value="1"/>
</dbReference>
<dbReference type="PANTHER" id="PTHR32196">
    <property type="entry name" value="ABC TRANSPORTER PERMEASE PROTEIN YPHD-RELATED-RELATED"/>
    <property type="match status" value="1"/>
</dbReference>
<feature type="transmembrane region" description="Helical" evidence="6">
    <location>
        <begin position="243"/>
        <end position="276"/>
    </location>
</feature>
<dbReference type="InParanoid" id="A0A540VLZ1"/>
<evidence type="ECO:0000256" key="5">
    <source>
        <dbReference type="ARBA" id="ARBA00023136"/>
    </source>
</evidence>
<dbReference type="InterPro" id="IPR001851">
    <property type="entry name" value="ABC_transp_permease"/>
</dbReference>
<sequence>MNDLRPFLRRNSVLLIFLGLVLFFGLTVENFLTVPNLLNVVRQTSIVAIVSVGMTFAILTAGIDLSVGSLVALTGAMAALASARWGLPLPAVFLVALASGGLAGALNGLLVAYGGLPPFVATLAMLAAGRGATLVITDARPIAGLSGPFRTVGTGSMLGVPNPVWILAAVAFLAWLVLGHTRFGRHVYALGGHEETTRLAGIEVNRLKVAVYSISGALAGLAGLILTARLNSAQPTAGVALELEAIAAVVLGGTSLAGGSGSVLGSIVGALIMGVLSNGLNLAGVPSYYQQVIQGSVIVAAVVLDSLTRRRERAVSTEILRP</sequence>
<feature type="transmembrane region" description="Helical" evidence="6">
    <location>
        <begin position="209"/>
        <end position="231"/>
    </location>
</feature>
<protein>
    <submittedName>
        <fullName evidence="7">Ribose ABC transporter permease</fullName>
    </submittedName>
</protein>
<feature type="transmembrane region" description="Helical" evidence="6">
    <location>
        <begin position="46"/>
        <end position="79"/>
    </location>
</feature>
<keyword evidence="5 6" id="KW-0472">Membrane</keyword>
<dbReference type="OrthoDB" id="9797838at2"/>